<feature type="region of interest" description="Disordered" evidence="2">
    <location>
        <begin position="153"/>
        <end position="173"/>
    </location>
</feature>
<feature type="compositionally biased region" description="Low complexity" evidence="2">
    <location>
        <begin position="1296"/>
        <end position="1309"/>
    </location>
</feature>
<feature type="region of interest" description="Disordered" evidence="2">
    <location>
        <begin position="1"/>
        <end position="102"/>
    </location>
</feature>
<feature type="region of interest" description="Disordered" evidence="2">
    <location>
        <begin position="988"/>
        <end position="1037"/>
    </location>
</feature>
<evidence type="ECO:0000256" key="1">
    <source>
        <dbReference type="ARBA" id="ARBA00007428"/>
    </source>
</evidence>
<sequence length="1309" mass="136280">MASALQRLFRKRAKARQEAQNSQQQQIQQQLQERQQAALASSSSAASRKRYTISAPLSSSSSSIHSPSSSFEQQPRGAPLSPTLTVSSLASYRGPESSSSHHFNAYARPRAQSIDQLSALGRASSNASHRGIPHDEFGRMSLVAAADAVSVSASRSGAVDNASTSDGDEDDFDENPLYQHLSEGEEHRSDWEAARLVLLPPARELRASRAPLEDSAWAALHALQPSPTHRDHFVSVRHASDAKVSRPSTPPDGLRASGPVSPTNTRQDLLRDAMGDDVREVQHEPSAWDDAVVTAKLAGGRTVHITFSRAGQEAIELVREVTSEVVVYRTQARAASPAPPSSDPGFQVVSRPNTAPAGREKIRIRVLLLSGLVVPNQLQRGNSIAHPSAEPSPAGSIAFPTSALSDEGENSRDADRAAQLSLSTEVFSAATGGERGLLADALLLRAPPATLIALAPTLRSMYAALERAASSLRSSYVLVPGFEGYDSVRIRRGVVAPAMEVLDAAPVRLASAARSRLAHICENVAMGLLHGRLYAAVRDSQRETDESVDALLNVYSRSGVSGAALGITVQALRARPARLDGAVASLKALGIPDLDSDALLALPVPALAALRQDSSPPSVRTPQDVISILRKTLAAIGDAAASVTVASSRASLSGIEAEATPLGADELLPIVVSVIVRARPQAMPSCLAYAKMFGMMEDASAEAQWALTTFEAALEWLRGDPLRLLPSVSTDAKSSDGHALSRNASVRSTASSSSHAPPSSSQMTRPPLTSTYSSGSWSTSSEARARRVSLPAGAHLGTSVSMARSGSSQSRSGNGSAEEAPSSLEINVLRSNDGFKVPGLPASLAGSARSRGSRPQSVLGILGEDLASGDPAADLARDRTFSLQRQGSAQSSSHSALHIRPQIVRRKPVASSAAASAADRALAIERAASLGATGATSPTVRVMGSPLVDSNQTMSRAGSEGGVQVPRPVRRMSVDGWSAMSLFTRAASEEAVSPGSMPKTATATPHPIPARDTHQPQRSLSPEGSSGSHGAPAESPAMSAWLPAWPDFGLNRKRASTSLSRPASISSLEGGMSASSTFSTIPRSNSGSGFASAALDSPAILARGAHGSLPSRRAMSIHSAASVAGDESLLASSPTSITPMPVPGIAERRRRISRLMSPTAPALAQHAAAPQLTSQDVSAAGDFSAPRTSEGLDSAFYKAIVAASGSPTTNTEGFSPTSSAPPSLVGTPSNVHSRGHTTPLSGSNTPSTQHGHGDSFFPFLRLSVPSPVSELADPLASSTPVMRSHRVREESPELLSPTAARAAPARSAS</sequence>
<dbReference type="GO" id="GO:0005770">
    <property type="term" value="C:late endosome"/>
    <property type="evidence" value="ECO:0007669"/>
    <property type="project" value="TreeGrafter"/>
</dbReference>
<accession>A0A316ZJI9</accession>
<feature type="compositionally biased region" description="Polar residues" evidence="2">
    <location>
        <begin position="1206"/>
        <end position="1250"/>
    </location>
</feature>
<gene>
    <name evidence="4" type="ORF">FA09DRAFT_358580</name>
</gene>
<feature type="region of interest" description="Disordered" evidence="2">
    <location>
        <begin position="1059"/>
        <end position="1090"/>
    </location>
</feature>
<evidence type="ECO:0000313" key="5">
    <source>
        <dbReference type="Proteomes" id="UP000245946"/>
    </source>
</evidence>
<feature type="compositionally biased region" description="Low complexity" evidence="2">
    <location>
        <begin position="769"/>
        <end position="781"/>
    </location>
</feature>
<dbReference type="GO" id="GO:0030133">
    <property type="term" value="C:transport vesicle"/>
    <property type="evidence" value="ECO:0007669"/>
    <property type="project" value="TreeGrafter"/>
</dbReference>
<dbReference type="InterPro" id="IPR051248">
    <property type="entry name" value="UPF0507/Ank_repeat_27"/>
</dbReference>
<dbReference type="GO" id="GO:0097422">
    <property type="term" value="C:tubular endosome"/>
    <property type="evidence" value="ECO:0007669"/>
    <property type="project" value="TreeGrafter"/>
</dbReference>
<comment type="similarity">
    <text evidence="1">Belongs to the UPF0507 family.</text>
</comment>
<dbReference type="InterPro" id="IPR037191">
    <property type="entry name" value="VPS9_dom_sf"/>
</dbReference>
<dbReference type="PANTHER" id="PTHR24170:SF1">
    <property type="entry name" value="DOMAIN PROTEIN, PUTATIVE (AFU_ORTHOLOGUE AFUA_1G09870)-RELATED"/>
    <property type="match status" value="1"/>
</dbReference>
<feature type="region of interest" description="Disordered" evidence="2">
    <location>
        <begin position="1269"/>
        <end position="1309"/>
    </location>
</feature>
<dbReference type="EMBL" id="KZ819285">
    <property type="protein sequence ID" value="PWO00516.1"/>
    <property type="molecule type" value="Genomic_DNA"/>
</dbReference>
<evidence type="ECO:0000256" key="2">
    <source>
        <dbReference type="SAM" id="MobiDB-lite"/>
    </source>
</evidence>
<dbReference type="InterPro" id="IPR003123">
    <property type="entry name" value="VPS9"/>
</dbReference>
<dbReference type="PROSITE" id="PS51205">
    <property type="entry name" value="VPS9"/>
    <property type="match status" value="1"/>
</dbReference>
<protein>
    <recommendedName>
        <fullName evidence="3">VPS9 domain-containing protein</fullName>
    </recommendedName>
</protein>
<dbReference type="GO" id="GO:0005769">
    <property type="term" value="C:early endosome"/>
    <property type="evidence" value="ECO:0007669"/>
    <property type="project" value="TreeGrafter"/>
</dbReference>
<dbReference type="GeneID" id="37272523"/>
<evidence type="ECO:0000259" key="3">
    <source>
        <dbReference type="PROSITE" id="PS51205"/>
    </source>
</evidence>
<feature type="region of interest" description="Disordered" evidence="2">
    <location>
        <begin position="237"/>
        <end position="266"/>
    </location>
</feature>
<dbReference type="GO" id="GO:0005085">
    <property type="term" value="F:guanyl-nucleotide exchange factor activity"/>
    <property type="evidence" value="ECO:0007669"/>
    <property type="project" value="TreeGrafter"/>
</dbReference>
<dbReference type="RefSeq" id="XP_025600794.1">
    <property type="nucleotide sequence ID" value="XM_025744979.1"/>
</dbReference>
<dbReference type="SUPFAM" id="SSF109993">
    <property type="entry name" value="VPS9 domain"/>
    <property type="match status" value="1"/>
</dbReference>
<proteinExistence type="inferred from homology"/>
<feature type="compositionally biased region" description="Polar residues" evidence="2">
    <location>
        <begin position="1016"/>
        <end position="1028"/>
    </location>
</feature>
<feature type="compositionally biased region" description="Low complexity" evidence="2">
    <location>
        <begin position="53"/>
        <end position="70"/>
    </location>
</feature>
<dbReference type="GO" id="GO:0005886">
    <property type="term" value="C:plasma membrane"/>
    <property type="evidence" value="ECO:0007669"/>
    <property type="project" value="TreeGrafter"/>
</dbReference>
<evidence type="ECO:0000313" key="4">
    <source>
        <dbReference type="EMBL" id="PWO00516.1"/>
    </source>
</evidence>
<dbReference type="STRING" id="58919.A0A316ZJI9"/>
<feature type="region of interest" description="Disordered" evidence="2">
    <location>
        <begin position="1206"/>
        <end position="1254"/>
    </location>
</feature>
<reference evidence="4 5" key="1">
    <citation type="journal article" date="2018" name="Mol. Biol. Evol.">
        <title>Broad Genomic Sampling Reveals a Smut Pathogenic Ancestry of the Fungal Clade Ustilaginomycotina.</title>
        <authorList>
            <person name="Kijpornyongpan T."/>
            <person name="Mondo S.J."/>
            <person name="Barry K."/>
            <person name="Sandor L."/>
            <person name="Lee J."/>
            <person name="Lipzen A."/>
            <person name="Pangilinan J."/>
            <person name="LaButti K."/>
            <person name="Hainaut M."/>
            <person name="Henrissat B."/>
            <person name="Grigoriev I.V."/>
            <person name="Spatafora J.W."/>
            <person name="Aime M.C."/>
        </authorList>
    </citation>
    <scope>NUCLEOTIDE SEQUENCE [LARGE SCALE GENOMIC DNA]</scope>
    <source>
        <strain evidence="4 5">MCA 4186</strain>
    </source>
</reference>
<feature type="region of interest" description="Disordered" evidence="2">
    <location>
        <begin position="729"/>
        <end position="821"/>
    </location>
</feature>
<dbReference type="OrthoDB" id="411646at2759"/>
<feature type="region of interest" description="Disordered" evidence="2">
    <location>
        <begin position="383"/>
        <end position="415"/>
    </location>
</feature>
<dbReference type="Pfam" id="PF02204">
    <property type="entry name" value="VPS9"/>
    <property type="match status" value="1"/>
</dbReference>
<feature type="compositionally biased region" description="Polar residues" evidence="2">
    <location>
        <begin position="1059"/>
        <end position="1089"/>
    </location>
</feature>
<feature type="region of interest" description="Disordered" evidence="2">
    <location>
        <begin position="333"/>
        <end position="354"/>
    </location>
</feature>
<dbReference type="Gene3D" id="1.20.1050.80">
    <property type="entry name" value="VPS9 domain"/>
    <property type="match status" value="1"/>
</dbReference>
<dbReference type="Proteomes" id="UP000245946">
    <property type="component" value="Unassembled WGS sequence"/>
</dbReference>
<feature type="region of interest" description="Disordered" evidence="2">
    <location>
        <begin position="936"/>
        <end position="969"/>
    </location>
</feature>
<dbReference type="GO" id="GO:0000149">
    <property type="term" value="F:SNARE binding"/>
    <property type="evidence" value="ECO:0007669"/>
    <property type="project" value="TreeGrafter"/>
</dbReference>
<feature type="compositionally biased region" description="Low complexity" evidence="2">
    <location>
        <begin position="799"/>
        <end position="816"/>
    </location>
</feature>
<feature type="compositionally biased region" description="Low complexity" evidence="2">
    <location>
        <begin position="741"/>
        <end position="761"/>
    </location>
</feature>
<organism evidence="4 5">
    <name type="scientific">Tilletiopsis washingtonensis</name>
    <dbReference type="NCBI Taxonomy" id="58919"/>
    <lineage>
        <taxon>Eukaryota</taxon>
        <taxon>Fungi</taxon>
        <taxon>Dikarya</taxon>
        <taxon>Basidiomycota</taxon>
        <taxon>Ustilaginomycotina</taxon>
        <taxon>Exobasidiomycetes</taxon>
        <taxon>Entylomatales</taxon>
        <taxon>Entylomatales incertae sedis</taxon>
        <taxon>Tilletiopsis</taxon>
    </lineage>
</organism>
<feature type="domain" description="VPS9" evidence="3">
    <location>
        <begin position="573"/>
        <end position="726"/>
    </location>
</feature>
<dbReference type="PANTHER" id="PTHR24170">
    <property type="entry name" value="ANKYRIN REPEAT DOMAIN-CONTAINING PROTEIN 27"/>
    <property type="match status" value="1"/>
</dbReference>
<feature type="compositionally biased region" description="Polar residues" evidence="2">
    <location>
        <begin position="82"/>
        <end position="102"/>
    </location>
</feature>
<name>A0A316ZJI9_9BASI</name>
<feature type="compositionally biased region" description="Low complexity" evidence="2">
    <location>
        <begin position="18"/>
        <end position="46"/>
    </location>
</feature>
<dbReference type="GO" id="GO:0045022">
    <property type="term" value="P:early endosome to late endosome transport"/>
    <property type="evidence" value="ECO:0007669"/>
    <property type="project" value="TreeGrafter"/>
</dbReference>
<keyword evidence="5" id="KW-1185">Reference proteome</keyword>